<dbReference type="Gene3D" id="3.40.50.1820">
    <property type="entry name" value="alpha/beta hydrolase"/>
    <property type="match status" value="1"/>
</dbReference>
<evidence type="ECO:0000259" key="5">
    <source>
        <dbReference type="Pfam" id="PF00135"/>
    </source>
</evidence>
<dbReference type="PANTHER" id="PTHR44590:SF3">
    <property type="entry name" value="CARBOXYLESTERASE TYPE B DOMAIN-CONTAINING PROTEIN"/>
    <property type="match status" value="1"/>
</dbReference>
<keyword evidence="6" id="KW-1185">Reference proteome</keyword>
<sequence>MGSCHSSTSSFSPSDDIQTNYNFCINVFSMGSCHSSTSSFSQSDVIQTKNGLIQGKSFTFDGDKEVAAYLGIPYGKPPLGELRFKKPEPAEPWDGIKECTKFGPSCPYDDSFFIDKVLYEGPKITKSEDCLYLNVFAPKFQPGRDQPNGFAVMVWIHGGGYAVHTAAKYGDYGICKGLCTKNVIVVTINYRLGFFGFLCTGDENAKGNYGMWDQVLALKWVKENIETFGGDPNNITVFGHSAGGISTDLLALSPHSR</sequence>
<reference evidence="7" key="1">
    <citation type="submission" date="2022-11" db="UniProtKB">
        <authorList>
            <consortium name="WormBaseParasite"/>
        </authorList>
    </citation>
    <scope>IDENTIFICATION</scope>
</reference>
<dbReference type="PANTHER" id="PTHR44590">
    <property type="entry name" value="CARBOXYLIC ESTER HYDROLASE-RELATED"/>
    <property type="match status" value="1"/>
</dbReference>
<dbReference type="InterPro" id="IPR002018">
    <property type="entry name" value="CarbesteraseB"/>
</dbReference>
<dbReference type="AlphaFoldDB" id="A0A914D4R0"/>
<dbReference type="InterPro" id="IPR029058">
    <property type="entry name" value="AB_hydrolase_fold"/>
</dbReference>
<dbReference type="InterPro" id="IPR019819">
    <property type="entry name" value="Carboxylesterase_B_CS"/>
</dbReference>
<evidence type="ECO:0000256" key="3">
    <source>
        <dbReference type="ARBA" id="ARBA00022801"/>
    </source>
</evidence>
<name>A0A914D4R0_9BILA</name>
<evidence type="ECO:0000313" key="6">
    <source>
        <dbReference type="Proteomes" id="UP000887540"/>
    </source>
</evidence>
<evidence type="ECO:0000256" key="2">
    <source>
        <dbReference type="ARBA" id="ARBA00022487"/>
    </source>
</evidence>
<dbReference type="GO" id="GO:0052689">
    <property type="term" value="F:carboxylic ester hydrolase activity"/>
    <property type="evidence" value="ECO:0007669"/>
    <property type="project" value="UniProtKB-KW"/>
</dbReference>
<dbReference type="WBParaSite" id="ACRNAN_scaffold18419.g32180.t1">
    <property type="protein sequence ID" value="ACRNAN_scaffold18419.g32180.t1"/>
    <property type="gene ID" value="ACRNAN_scaffold18419.g32180"/>
</dbReference>
<evidence type="ECO:0000256" key="1">
    <source>
        <dbReference type="ARBA" id="ARBA00005964"/>
    </source>
</evidence>
<dbReference type="PROSITE" id="PS00941">
    <property type="entry name" value="CARBOXYLESTERASE_B_2"/>
    <property type="match status" value="1"/>
</dbReference>
<protein>
    <recommendedName>
        <fullName evidence="4">Carboxylic ester hydrolase</fullName>
        <ecNumber evidence="4">3.1.1.-</ecNumber>
    </recommendedName>
</protein>
<evidence type="ECO:0000313" key="7">
    <source>
        <dbReference type="WBParaSite" id="ACRNAN_scaffold18419.g32180.t1"/>
    </source>
</evidence>
<proteinExistence type="inferred from homology"/>
<dbReference type="EC" id="3.1.1.-" evidence="4"/>
<organism evidence="6 7">
    <name type="scientific">Acrobeloides nanus</name>
    <dbReference type="NCBI Taxonomy" id="290746"/>
    <lineage>
        <taxon>Eukaryota</taxon>
        <taxon>Metazoa</taxon>
        <taxon>Ecdysozoa</taxon>
        <taxon>Nematoda</taxon>
        <taxon>Chromadorea</taxon>
        <taxon>Rhabditida</taxon>
        <taxon>Tylenchina</taxon>
        <taxon>Cephalobomorpha</taxon>
        <taxon>Cephaloboidea</taxon>
        <taxon>Cephalobidae</taxon>
        <taxon>Acrobeloides</taxon>
    </lineage>
</organism>
<keyword evidence="3 4" id="KW-0378">Hydrolase</keyword>
<dbReference type="SUPFAM" id="SSF53474">
    <property type="entry name" value="alpha/beta-Hydrolases"/>
    <property type="match status" value="1"/>
</dbReference>
<evidence type="ECO:0000256" key="4">
    <source>
        <dbReference type="RuleBase" id="RU361235"/>
    </source>
</evidence>
<comment type="similarity">
    <text evidence="1 4">Belongs to the type-B carboxylesterase/lipase family.</text>
</comment>
<dbReference type="Proteomes" id="UP000887540">
    <property type="component" value="Unplaced"/>
</dbReference>
<keyword evidence="2" id="KW-0719">Serine esterase</keyword>
<dbReference type="PROSITE" id="PS00122">
    <property type="entry name" value="CARBOXYLESTERASE_B_1"/>
    <property type="match status" value="1"/>
</dbReference>
<accession>A0A914D4R0</accession>
<dbReference type="Pfam" id="PF00135">
    <property type="entry name" value="COesterase"/>
    <property type="match status" value="1"/>
</dbReference>
<feature type="domain" description="Carboxylesterase type B" evidence="5">
    <location>
        <begin position="43"/>
        <end position="257"/>
    </location>
</feature>
<dbReference type="InterPro" id="IPR019826">
    <property type="entry name" value="Carboxylesterase_B_AS"/>
</dbReference>